<evidence type="ECO:0000313" key="3">
    <source>
        <dbReference type="EMBL" id="SCU71900.1"/>
    </source>
</evidence>
<organism evidence="3 4">
    <name type="scientific">Trypanosoma equiperdum</name>
    <dbReference type="NCBI Taxonomy" id="5694"/>
    <lineage>
        <taxon>Eukaryota</taxon>
        <taxon>Discoba</taxon>
        <taxon>Euglenozoa</taxon>
        <taxon>Kinetoplastea</taxon>
        <taxon>Metakinetoplastina</taxon>
        <taxon>Trypanosomatida</taxon>
        <taxon>Trypanosomatidae</taxon>
        <taxon>Trypanosoma</taxon>
    </lineage>
</organism>
<keyword evidence="1" id="KW-0472">Membrane</keyword>
<keyword evidence="4" id="KW-1185">Reference proteome</keyword>
<reference evidence="3" key="1">
    <citation type="submission" date="2016-09" db="EMBL/GenBank/DDBJ databases">
        <authorList>
            <person name="Hebert L."/>
            <person name="Moumen B."/>
        </authorList>
    </citation>
    <scope>NUCLEOTIDE SEQUENCE [LARGE SCALE GENOMIC DNA]</scope>
    <source>
        <strain evidence="3">OVI</strain>
    </source>
</reference>
<dbReference type="RefSeq" id="XP_067082481.1">
    <property type="nucleotide sequence ID" value="XM_067226380.1"/>
</dbReference>
<accession>A0A1G4IHI6</accession>
<keyword evidence="1" id="KW-1133">Transmembrane helix</keyword>
<protein>
    <submittedName>
        <fullName evidence="3">Uncharacterized protein</fullName>
    </submittedName>
</protein>
<feature type="transmembrane region" description="Helical" evidence="1">
    <location>
        <begin position="141"/>
        <end position="160"/>
    </location>
</feature>
<keyword evidence="1" id="KW-0812">Transmembrane</keyword>
<dbReference type="AlphaFoldDB" id="A0A1G4IHI6"/>
<dbReference type="VEuPathDB" id="TriTrypDB:TEOVI_000348200"/>
<evidence type="ECO:0000256" key="2">
    <source>
        <dbReference type="SAM" id="SignalP"/>
    </source>
</evidence>
<keyword evidence="2" id="KW-0732">Signal</keyword>
<sequence length="188" mass="20147">MRAWSNLLASVTMAPFFLLCFVCSCVWPAVATAGSIPLAVVGSVITSEDAYRFIEVQAVDGATGAVVRSVPLDATLTFTFHGLPQTVSEVRLLPRLPERRFRLDSSASVLTAPLRTKDGDGWLHLSAIVEQQDGSQAGDQLPGSISAAVMAAMIIALAVIGRYRLLSLFQFPAPKPPKLRRVAVAVNR</sequence>
<dbReference type="PROSITE" id="PS51257">
    <property type="entry name" value="PROKAR_LIPOPROTEIN"/>
    <property type="match status" value="1"/>
</dbReference>
<feature type="chain" id="PRO_5009235523" evidence="2">
    <location>
        <begin position="34"/>
        <end position="188"/>
    </location>
</feature>
<gene>
    <name evidence="3" type="ORF">TEOVI_000348200</name>
</gene>
<dbReference type="GeneID" id="92377422"/>
<feature type="signal peptide" evidence="2">
    <location>
        <begin position="1"/>
        <end position="33"/>
    </location>
</feature>
<proteinExistence type="predicted"/>
<evidence type="ECO:0000313" key="4">
    <source>
        <dbReference type="Proteomes" id="UP000195570"/>
    </source>
</evidence>
<dbReference type="Proteomes" id="UP000195570">
    <property type="component" value="Unassembled WGS sequence"/>
</dbReference>
<dbReference type="EMBL" id="CZPT02001752">
    <property type="protein sequence ID" value="SCU71900.1"/>
    <property type="molecule type" value="Genomic_DNA"/>
</dbReference>
<evidence type="ECO:0000256" key="1">
    <source>
        <dbReference type="SAM" id="Phobius"/>
    </source>
</evidence>
<comment type="caution">
    <text evidence="3">The sequence shown here is derived from an EMBL/GenBank/DDBJ whole genome shotgun (WGS) entry which is preliminary data.</text>
</comment>
<name>A0A1G4IHI6_TRYEQ</name>